<dbReference type="AlphaFoldDB" id="A0AAV2EK34"/>
<accession>A0AAV2EK34</accession>
<name>A0AAV2EK34_9ROSI</name>
<dbReference type="EMBL" id="OZ034818">
    <property type="protein sequence ID" value="CAL1386129.1"/>
    <property type="molecule type" value="Genomic_DNA"/>
</dbReference>
<proteinExistence type="predicted"/>
<sequence length="92" mass="10807">MWYLDCLITILPSSQGPRTSCPHLNDYLDPPDALYRWTSRYKDFTRRRTLFDLLPKCRTLFDPPSPNVDLSWIHQTRCRSQTPRSPSEGPPN</sequence>
<keyword evidence="2" id="KW-1185">Reference proteome</keyword>
<reference evidence="1 2" key="1">
    <citation type="submission" date="2024-04" db="EMBL/GenBank/DDBJ databases">
        <authorList>
            <person name="Fracassetti M."/>
        </authorList>
    </citation>
    <scope>NUCLEOTIDE SEQUENCE [LARGE SCALE GENOMIC DNA]</scope>
</reference>
<evidence type="ECO:0000313" key="1">
    <source>
        <dbReference type="EMBL" id="CAL1386129.1"/>
    </source>
</evidence>
<dbReference type="Proteomes" id="UP001497516">
    <property type="component" value="Chromosome 5"/>
</dbReference>
<gene>
    <name evidence="1" type="ORF">LTRI10_LOCUS27215</name>
</gene>
<protein>
    <submittedName>
        <fullName evidence="1">Uncharacterized protein</fullName>
    </submittedName>
</protein>
<organism evidence="1 2">
    <name type="scientific">Linum trigynum</name>
    <dbReference type="NCBI Taxonomy" id="586398"/>
    <lineage>
        <taxon>Eukaryota</taxon>
        <taxon>Viridiplantae</taxon>
        <taxon>Streptophyta</taxon>
        <taxon>Embryophyta</taxon>
        <taxon>Tracheophyta</taxon>
        <taxon>Spermatophyta</taxon>
        <taxon>Magnoliopsida</taxon>
        <taxon>eudicotyledons</taxon>
        <taxon>Gunneridae</taxon>
        <taxon>Pentapetalae</taxon>
        <taxon>rosids</taxon>
        <taxon>fabids</taxon>
        <taxon>Malpighiales</taxon>
        <taxon>Linaceae</taxon>
        <taxon>Linum</taxon>
    </lineage>
</organism>
<evidence type="ECO:0000313" key="2">
    <source>
        <dbReference type="Proteomes" id="UP001497516"/>
    </source>
</evidence>